<evidence type="ECO:0000256" key="1">
    <source>
        <dbReference type="SAM" id="MobiDB-lite"/>
    </source>
</evidence>
<dbReference type="InterPro" id="IPR037524">
    <property type="entry name" value="PA14/GLEYA"/>
</dbReference>
<feature type="region of interest" description="Disordered" evidence="1">
    <location>
        <begin position="85"/>
        <end position="111"/>
    </location>
</feature>
<dbReference type="Proteomes" id="UP001597097">
    <property type="component" value="Unassembled WGS sequence"/>
</dbReference>
<accession>A0ABW4G6V0</accession>
<feature type="region of interest" description="Disordered" evidence="1">
    <location>
        <begin position="1309"/>
        <end position="1337"/>
    </location>
</feature>
<dbReference type="PROSITE" id="PS51820">
    <property type="entry name" value="PA14"/>
    <property type="match status" value="2"/>
</dbReference>
<keyword evidence="2" id="KW-1133">Transmembrane helix</keyword>
<dbReference type="InterPro" id="IPR050708">
    <property type="entry name" value="T6SS_VgrG/RHS"/>
</dbReference>
<organism evidence="4 5">
    <name type="scientific">Nonomuraea guangzhouensis</name>
    <dbReference type="NCBI Taxonomy" id="1291555"/>
    <lineage>
        <taxon>Bacteria</taxon>
        <taxon>Bacillati</taxon>
        <taxon>Actinomycetota</taxon>
        <taxon>Actinomycetes</taxon>
        <taxon>Streptosporangiales</taxon>
        <taxon>Streptosporangiaceae</taxon>
        <taxon>Nonomuraea</taxon>
    </lineage>
</organism>
<feature type="region of interest" description="Disordered" evidence="1">
    <location>
        <begin position="1256"/>
        <end position="1289"/>
    </location>
</feature>
<keyword evidence="5" id="KW-1185">Reference proteome</keyword>
<feature type="compositionally biased region" description="Basic and acidic residues" evidence="1">
    <location>
        <begin position="101"/>
        <end position="111"/>
    </location>
</feature>
<gene>
    <name evidence="4" type="ORF">ACFSJ0_08715</name>
</gene>
<feature type="region of interest" description="Disordered" evidence="1">
    <location>
        <begin position="1813"/>
        <end position="1834"/>
    </location>
</feature>
<feature type="region of interest" description="Disordered" evidence="1">
    <location>
        <begin position="997"/>
        <end position="1018"/>
    </location>
</feature>
<reference evidence="5" key="1">
    <citation type="journal article" date="2019" name="Int. J. Syst. Evol. Microbiol.">
        <title>The Global Catalogue of Microorganisms (GCM) 10K type strain sequencing project: providing services to taxonomists for standard genome sequencing and annotation.</title>
        <authorList>
            <consortium name="The Broad Institute Genomics Platform"/>
            <consortium name="The Broad Institute Genome Sequencing Center for Infectious Disease"/>
            <person name="Wu L."/>
            <person name="Ma J."/>
        </authorList>
    </citation>
    <scope>NUCLEOTIDE SEQUENCE [LARGE SCALE GENOMIC DNA]</scope>
    <source>
        <strain evidence="5">CGMCC 1.15399</strain>
    </source>
</reference>
<name>A0ABW4G6V0_9ACTN</name>
<keyword evidence="2" id="KW-0812">Transmembrane</keyword>
<dbReference type="NCBIfam" id="TIGR03696">
    <property type="entry name" value="Rhs_assc_core"/>
    <property type="match status" value="1"/>
</dbReference>
<feature type="domain" description="PA14" evidence="3">
    <location>
        <begin position="1123"/>
        <end position="1268"/>
    </location>
</feature>
<dbReference type="EMBL" id="JBHUCM010000008">
    <property type="protein sequence ID" value="MFD1537112.1"/>
    <property type="molecule type" value="Genomic_DNA"/>
</dbReference>
<feature type="compositionally biased region" description="Polar residues" evidence="1">
    <location>
        <begin position="1275"/>
        <end position="1289"/>
    </location>
</feature>
<dbReference type="Pfam" id="PF07691">
    <property type="entry name" value="PA14"/>
    <property type="match status" value="2"/>
</dbReference>
<feature type="transmembrane region" description="Helical" evidence="2">
    <location>
        <begin position="1985"/>
        <end position="2011"/>
    </location>
</feature>
<proteinExistence type="predicted"/>
<dbReference type="PANTHER" id="PTHR32305">
    <property type="match status" value="1"/>
</dbReference>
<feature type="compositionally biased region" description="Low complexity" evidence="1">
    <location>
        <begin position="1309"/>
        <end position="1333"/>
    </location>
</feature>
<comment type="caution">
    <text evidence="4">The sequence shown here is derived from an EMBL/GenBank/DDBJ whole genome shotgun (WGS) entry which is preliminary data.</text>
</comment>
<sequence length="2022" mass="215126">MMILVLIGAVVDVLPPTPAVASVARASAGGDPRAVPLMAARQTPLKKTARAAPKADFAPLAGGTTHFDRQRSRSVSRSAFVTEYENPDGTRTFQQSTEPLNVRDDSGDWRPVDPAVSVDAGTGRARVGAHPLNPTFGLRADDARLLRVETGGKSAWLAADQSAASQAAVSGTTVSYRGAWPDADLVYAVTPGAVKETIRLNRAPTVSGASWRFRLGTSGLTPKLGKDGGVLLVDSGGKPVVAIPPVETWDSSGKADRPPAVTGGRYALEKTSGGWMLTVSVDEAWLRDPARVYPVSVDPSFSFGSVDHFAYKSDGYSCQLCGVRIGNSLDQGDAMWRSVFHPDYRSLFGTGRTVVSARLDVTNQRSATTVDRTYPAALYHASAFDFNGVGALLASGLVGQVGSFKGPSFTSFMRTMVDTQDARAYFMLVGHEAAGTWTYKNLAVTMYVDMGTAPPAATLNGPADNSVLTGLTPTLSVKPVSDQDGDAVSYCFQVATGADAKSGVVVDSGCLPTPTWTVPAGVLQDGVAYTWRATTYSGITTTEPPWVGHFKVDQRIGERGPAPSDELGPLSVNLANGNVTTSAASPTFTTVGGTAGLNLTYNSQQQDPKGLRASYFNDLSHNGNIADGQQPVLVRTEPQVNVDWGTGAPFPPALDADWFVVRWEGYFQAPATGTYQLAGIHDDSLRIWLNNQQVYTAGCCSEVNWTQATEVALTAGQRVPIKVELAEATWTAFLKLFVRTTDDVTVPPQIMPAEWLYTLDAPALPTGWTLSADLDGTGTGYTEAKVADQSIVLTDATGAKHTWTKKSAGGYTPPDGEDGVLTLDASGQVTLMDGTDVSTFRADGKLDTQTSALDSRKPAALQNLYDGTPSRLREIKDPVSGRSHKLYYNRPGDDCYGGATPPPGAQTPPAQMLCRIAYWDGTQTLLWYQNGQLTRIEDPGSEITDFVFWANGPLAGVRDNLAADWVAADPANRNNNDSLYLLGYTDPAAVKPIADALSGPVPSPGKPRPQRSYRHEPQNNRTFVDVAGLSPATGFFSKVTYDDAFRLLSTTDATGATSSRTWNVKDQELTSTDPAGRVSTTVYDHADRPTDTYGPAPSSCFTGQRPTAACADTVPHQHTGYDEGMNGLSAAYYDNTGMTGTPKVYATGFGDSSGKMAAAWGESTPPAPGIPAGTFAIRLTGEIQFPVTGDYTMELYVDNGARMWIDDRLIIDSWVLEAPRSVTGTYTNTTADSIHRIRVDYYNGGGPGELRVKWQRPGGTSEEVPGGYLRPRYGLTTSSVTDESDGVPSQVTTTRYAENGLDPAYGLATSTTTGTGSPQLTTTTGYEPPGTGYLRQRTKTLPSGAQTTYDYYGDNEFRLSPCGPGSFPQGGLPKRSTLPAPAGGAARVDEQVYDASGRLVAKSTSGGWVCTTYDARDRVRTVAYPATASATARTVTNDYAVGGDPLTTSVSDGYGTVTTQVDLLGRVVAHTDAHGIRTVTAYDQPGRVLTETVTPPASADPPQVTTYTYDDAGRLRTTKLDSYVLATAGYDNAGELSGVTYANGAKLTTIDKDRAGRTTGLTWTTSNGVAVPSTVARTRAGTIVDERLAGTDPRPNEPNYTYDAAGRLTEAWVTGHHYTYDFTSSAPAACPAGTKANAGANTNRVRLLDETSSGTIETGYCYDPADRILATTGNSPVGAITYDGDGNATQWTAGSSNTVLRWDGANRNTAVQTTGTDPAAVVYVRDATDRIIRRDATGDPTPSVLYGYTGKGDSADLVLGADKRLLSRTVVLPGGVVATAASGRTAQWDHPSVRGDLVLTTGANGQQAGELRTYAPYGDPLTTTGTVDTDNVPDNQPGQMDYGWLGQHQRPYEHAGSLAVVQMGARPYLPLFGRFLAVDPVDGGSANDYDYVNADPINSVDLDGQAPKCSKWAKCYKKKPRLRIKVVIRHSTKDVYWIIGKRTVREYHYRMGGNGWQLKSYRVGKRRGMVGPPIRENKPFRWDCLSIFAGGMVAVGSAAVSGFWATGWALIGTGAAMKAAKC</sequence>
<dbReference type="PANTHER" id="PTHR32305:SF15">
    <property type="entry name" value="PROTEIN RHSA-RELATED"/>
    <property type="match status" value="1"/>
</dbReference>
<dbReference type="RefSeq" id="WP_219535910.1">
    <property type="nucleotide sequence ID" value="NZ_JAHKRM010000027.1"/>
</dbReference>
<dbReference type="InterPro" id="IPR011658">
    <property type="entry name" value="PA14_dom"/>
</dbReference>
<feature type="compositionally biased region" description="Polar residues" evidence="1">
    <location>
        <begin position="1821"/>
        <end position="1834"/>
    </location>
</feature>
<keyword evidence="2" id="KW-0472">Membrane</keyword>
<feature type="compositionally biased region" description="Polar residues" evidence="1">
    <location>
        <begin position="89"/>
        <end position="99"/>
    </location>
</feature>
<evidence type="ECO:0000256" key="2">
    <source>
        <dbReference type="SAM" id="Phobius"/>
    </source>
</evidence>
<protein>
    <submittedName>
        <fullName evidence="4">PA14 domain-containing protein</fullName>
    </submittedName>
</protein>
<feature type="domain" description="PA14" evidence="3">
    <location>
        <begin position="606"/>
        <end position="755"/>
    </location>
</feature>
<dbReference type="SMART" id="SM00758">
    <property type="entry name" value="PA14"/>
    <property type="match status" value="2"/>
</dbReference>
<evidence type="ECO:0000313" key="4">
    <source>
        <dbReference type="EMBL" id="MFD1537112.1"/>
    </source>
</evidence>
<evidence type="ECO:0000259" key="3">
    <source>
        <dbReference type="PROSITE" id="PS51820"/>
    </source>
</evidence>
<evidence type="ECO:0000313" key="5">
    <source>
        <dbReference type="Proteomes" id="UP001597097"/>
    </source>
</evidence>
<dbReference type="InterPro" id="IPR022385">
    <property type="entry name" value="Rhs_assc_core"/>
</dbReference>